<dbReference type="EMBL" id="JADJMH010000020">
    <property type="protein sequence ID" value="MBK7676532.1"/>
    <property type="molecule type" value="Genomic_DNA"/>
</dbReference>
<dbReference type="Pfam" id="PF01565">
    <property type="entry name" value="FAD_binding_4"/>
    <property type="match status" value="1"/>
</dbReference>
<organism evidence="7 8">
    <name type="scientific">Candidatus Accumulibacter proximus</name>
    <dbReference type="NCBI Taxonomy" id="2954385"/>
    <lineage>
        <taxon>Bacteria</taxon>
        <taxon>Pseudomonadati</taxon>
        <taxon>Pseudomonadota</taxon>
        <taxon>Betaproteobacteria</taxon>
        <taxon>Candidatus Accumulibacter</taxon>
    </lineage>
</organism>
<dbReference type="Gene3D" id="1.10.1060.10">
    <property type="entry name" value="Alpha-helical ferredoxin"/>
    <property type="match status" value="1"/>
</dbReference>
<dbReference type="Pfam" id="PF02913">
    <property type="entry name" value="FAD-oxidase_C"/>
    <property type="match status" value="2"/>
</dbReference>
<dbReference type="PANTHER" id="PTHR42934:SF2">
    <property type="entry name" value="GLYCOLATE OXIDASE SUBUNIT GLCD"/>
    <property type="match status" value="1"/>
</dbReference>
<accession>A0A935Q1W1</accession>
<dbReference type="GO" id="GO:0051536">
    <property type="term" value="F:iron-sulfur cluster binding"/>
    <property type="evidence" value="ECO:0007669"/>
    <property type="project" value="UniProtKB-KW"/>
</dbReference>
<dbReference type="InterPro" id="IPR017900">
    <property type="entry name" value="4Fe4S_Fe_S_CS"/>
</dbReference>
<dbReference type="PANTHER" id="PTHR42934">
    <property type="entry name" value="GLYCOLATE OXIDASE SUBUNIT GLCD"/>
    <property type="match status" value="1"/>
</dbReference>
<dbReference type="GO" id="GO:0071949">
    <property type="term" value="F:FAD binding"/>
    <property type="evidence" value="ECO:0007669"/>
    <property type="project" value="InterPro"/>
</dbReference>
<dbReference type="Gene3D" id="3.30.465.10">
    <property type="match status" value="1"/>
</dbReference>
<name>A0A935Q1W1_9PROT</name>
<comment type="caution">
    <text evidence="7">The sequence shown here is derived from an EMBL/GenBank/DDBJ whole genome shotgun (WGS) entry which is preliminary data.</text>
</comment>
<proteinExistence type="predicted"/>
<evidence type="ECO:0000256" key="3">
    <source>
        <dbReference type="ARBA" id="ARBA00022827"/>
    </source>
</evidence>
<reference evidence="7 8" key="1">
    <citation type="submission" date="2020-10" db="EMBL/GenBank/DDBJ databases">
        <title>Connecting structure to function with the recovery of over 1000 high-quality activated sludge metagenome-assembled genomes encoding full-length rRNA genes using long-read sequencing.</title>
        <authorList>
            <person name="Singleton C.M."/>
            <person name="Petriglieri F."/>
            <person name="Kristensen J.M."/>
            <person name="Kirkegaard R.H."/>
            <person name="Michaelsen T.Y."/>
            <person name="Andersen M.H."/>
            <person name="Karst S.M."/>
            <person name="Dueholm M.S."/>
            <person name="Nielsen P.H."/>
            <person name="Albertsen M."/>
        </authorList>
    </citation>
    <scope>NUCLEOTIDE SEQUENCE [LARGE SCALE GENOMIC DNA]</scope>
    <source>
        <strain evidence="7">EsbW_18-Q3-R4-48_BATAC.285</strain>
    </source>
</reference>
<evidence type="ECO:0000313" key="7">
    <source>
        <dbReference type="EMBL" id="MBK7676532.1"/>
    </source>
</evidence>
<dbReference type="InterPro" id="IPR009051">
    <property type="entry name" value="Helical_ferredxn"/>
</dbReference>
<dbReference type="InterPro" id="IPR022153">
    <property type="entry name" value="DUF3683"/>
</dbReference>
<keyword evidence="3" id="KW-0274">FAD</keyword>
<keyword evidence="4" id="KW-0408">Iron</keyword>
<evidence type="ECO:0000256" key="4">
    <source>
        <dbReference type="ARBA" id="ARBA00023004"/>
    </source>
</evidence>
<dbReference type="SUPFAM" id="SSF55103">
    <property type="entry name" value="FAD-linked oxidases, C-terminal domain"/>
    <property type="match status" value="1"/>
</dbReference>
<dbReference type="PROSITE" id="PS00198">
    <property type="entry name" value="4FE4S_FER_1"/>
    <property type="match status" value="1"/>
</dbReference>
<evidence type="ECO:0000313" key="8">
    <source>
        <dbReference type="Proteomes" id="UP000697998"/>
    </source>
</evidence>
<feature type="domain" description="FAD-binding PCMH-type" evidence="6">
    <location>
        <begin position="159"/>
        <end position="393"/>
    </location>
</feature>
<dbReference type="InterPro" id="IPR016166">
    <property type="entry name" value="FAD-bd_PCMH"/>
</dbReference>
<dbReference type="InterPro" id="IPR016164">
    <property type="entry name" value="FAD-linked_Oxase-like_C"/>
</dbReference>
<dbReference type="SUPFAM" id="SSF56176">
    <property type="entry name" value="FAD-binding/transporter-associated domain-like"/>
    <property type="match status" value="1"/>
</dbReference>
<dbReference type="InterPro" id="IPR017896">
    <property type="entry name" value="4Fe4S_Fe-S-bd"/>
</dbReference>
<evidence type="ECO:0000256" key="2">
    <source>
        <dbReference type="ARBA" id="ARBA00022723"/>
    </source>
</evidence>
<dbReference type="Pfam" id="PF02754">
    <property type="entry name" value="CCG"/>
    <property type="match status" value="2"/>
</dbReference>
<dbReference type="InterPro" id="IPR036318">
    <property type="entry name" value="FAD-bd_PCMH-like_sf"/>
</dbReference>
<dbReference type="InterPro" id="IPR051914">
    <property type="entry name" value="FAD-linked_OxidoTrans_Type4"/>
</dbReference>
<dbReference type="InterPro" id="IPR016169">
    <property type="entry name" value="FAD-bd_PCMH_sub2"/>
</dbReference>
<gene>
    <name evidence="7" type="ORF">IPJ27_18205</name>
</gene>
<dbReference type="InterPro" id="IPR021817">
    <property type="entry name" value="DUF3400"/>
</dbReference>
<dbReference type="Proteomes" id="UP000697998">
    <property type="component" value="Unassembled WGS sequence"/>
</dbReference>
<keyword evidence="2" id="KW-0479">Metal-binding</keyword>
<dbReference type="Pfam" id="PF12447">
    <property type="entry name" value="DUF3683"/>
    <property type="match status" value="1"/>
</dbReference>
<dbReference type="Pfam" id="PF13183">
    <property type="entry name" value="Fer4_8"/>
    <property type="match status" value="1"/>
</dbReference>
<sequence>MNARLREIPYNYTSFSDREIVIRLLGPGMWALLDELRTQRVTGRSARMLYEVLGDIWVVQRNPYLEDDLLANRQRRHALVEALRHRLREIDKRRQGNDRVLPLITATQAAVNAFEQHFDDTARLRTRVTKTLARYTRRDNIAFDGLARVSHVTDATDWRIEYPFVVLHPDSEEEIAPLVRGCIELGLTIIPRGGGTGYTGGAIPLTARSAVINTEKLTAIGAVEELLLPACERPCATIRTGAGVVTARVAEAAAAAGRVFAVDPTSADASCIGGNIAMNAGGKKAVLWGTALDNLAWWKMVDPSGYELEVTRLNHNFGKIHEQEMARFEIRRFRKDGRTAYGQPEILEIPGARFRKTGLGKDVTDKFLAGLPGVQKEGTDGLIVAARWVLHRMPEHTRTVCLEFFGQVREAVPAIVEITDYFKPGGGGRQAGVLLAGLEHLDERYLRAVGYATKAKRRAETSGRPKMVLIGDIVGADEAVVMSAASEVVRMCNLRSAEGFIAVDTETRRKFWLDRSRTAAISRHTNAFKLNEDVVIPLPRMGEYCDGIERINIELSIRNKLSLCDSLAEFLRGDLPLHRGETDLDKELLIGERRPAALEAIAGVQARWQWLLDNLDLPLAEAEAQFATFGVEVDELRNRASSPTLFHRLQDYSLRVSWKSELKLQLDDIFDGIVYRPVVERITAIHQETLRSRLFVALHMHAGDGNVHTNIPVNSDHYEMLQAAYGVVERIMALARGLDGVVSGEHGIGITKLEFLTEDEIRPFREYKARVDPEGRFNKGKLLPGADLTNAYTPSFSLLGTESLIMEQSEIGNISTMVKDCLRCGKCKPVCSTHVPRANLLYSPRNKILATSLLIEAFLYEEQTRRGVSLRHFDEFNDVADHCTICHKCLTPCPVDIDFGNVSIRMRNLLREQGRKKFVPAKAAAMAFLTIKDPATIKLVRKLMIDWGYRAQRLAYRLARSFHLVQGQTRQPPATLGAPSIGSQIIHFINKPMPAGLPRRTARALLDIEDDKIVPVIRDPQRVSAPDYDGDAVFYFPGCGSERLFSQVSLATQAILYELGAQTVLPPGYLCCGYPQTAAGEADQGLRITTDNRVLFHRVANTLNYLDIKTVIVSCGTCMDQLEKYHFEQIFPGCRLLDIHEYLLEKGVRLDGVSSSRYLYHDPCHAPMRTMSAIKVVNQLLGQRVELSERCCGESGTLAVTRPDVSTQVRFRKQEEIEKAAGRLRSDGFKGGVRLLTSCPSCLQGLSRYSDDAGTQADYIVVEMVKRLLGEQWLTQYVHRANNGGIERVLL</sequence>
<dbReference type="InterPro" id="IPR006094">
    <property type="entry name" value="Oxid_FAD_bind_N"/>
</dbReference>
<dbReference type="Pfam" id="PF11880">
    <property type="entry name" value="DUF3400"/>
    <property type="match status" value="1"/>
</dbReference>
<dbReference type="InterPro" id="IPR004113">
    <property type="entry name" value="FAD-bd_oxidored_4_C"/>
</dbReference>
<dbReference type="Gene3D" id="3.30.70.2740">
    <property type="match status" value="1"/>
</dbReference>
<evidence type="ECO:0000256" key="5">
    <source>
        <dbReference type="ARBA" id="ARBA00023014"/>
    </source>
</evidence>
<keyword evidence="5" id="KW-0411">Iron-sulfur</keyword>
<keyword evidence="1" id="KW-0285">Flavoprotein</keyword>
<evidence type="ECO:0000256" key="1">
    <source>
        <dbReference type="ARBA" id="ARBA00022630"/>
    </source>
</evidence>
<protein>
    <submittedName>
        <fullName evidence="7">DUF3683 domain-containing protein</fullName>
    </submittedName>
</protein>
<dbReference type="GO" id="GO:0046872">
    <property type="term" value="F:metal ion binding"/>
    <property type="evidence" value="ECO:0007669"/>
    <property type="project" value="UniProtKB-KW"/>
</dbReference>
<dbReference type="SUPFAM" id="SSF46548">
    <property type="entry name" value="alpha-helical ferredoxin"/>
    <property type="match status" value="1"/>
</dbReference>
<dbReference type="GO" id="GO:0016491">
    <property type="term" value="F:oxidoreductase activity"/>
    <property type="evidence" value="ECO:0007669"/>
    <property type="project" value="UniProtKB-ARBA"/>
</dbReference>
<evidence type="ECO:0000259" key="6">
    <source>
        <dbReference type="PROSITE" id="PS51387"/>
    </source>
</evidence>
<dbReference type="InterPro" id="IPR004017">
    <property type="entry name" value="Cys_rich_dom"/>
</dbReference>
<dbReference type="PROSITE" id="PS51387">
    <property type="entry name" value="FAD_PCMH"/>
    <property type="match status" value="1"/>
</dbReference>